<evidence type="ECO:0000313" key="5">
    <source>
        <dbReference type="EMBL" id="CAF4437476.1"/>
    </source>
</evidence>
<dbReference type="EMBL" id="CAJOBA010048902">
    <property type="protein sequence ID" value="CAF4217763.1"/>
    <property type="molecule type" value="Genomic_DNA"/>
</dbReference>
<proteinExistence type="predicted"/>
<dbReference type="SUPFAM" id="SSF57850">
    <property type="entry name" value="RING/U-box"/>
    <property type="match status" value="1"/>
</dbReference>
<dbReference type="GO" id="GO:0005737">
    <property type="term" value="C:cytoplasm"/>
    <property type="evidence" value="ECO:0007669"/>
    <property type="project" value="TreeGrafter"/>
</dbReference>
<dbReference type="Gene3D" id="3.30.40.10">
    <property type="entry name" value="Zinc/RING finger domain, C3HC4 (zinc finger)"/>
    <property type="match status" value="1"/>
</dbReference>
<dbReference type="GO" id="GO:0016567">
    <property type="term" value="P:protein ubiquitination"/>
    <property type="evidence" value="ECO:0007669"/>
    <property type="project" value="TreeGrafter"/>
</dbReference>
<dbReference type="GO" id="GO:0061630">
    <property type="term" value="F:ubiquitin protein ligase activity"/>
    <property type="evidence" value="ECO:0007669"/>
    <property type="project" value="TreeGrafter"/>
</dbReference>
<sequence>CPVCRYVQTPEVTDRQSCFECGSQEDLWICLICGHVGCSRFKQGHAFGYYTYLLTSQLESQRRFFEEKVRFVEDDTHEKIEKLEQTNKQLHDHHQQLQLSFDTCLKEKQALEKKS</sequence>
<dbReference type="InterPro" id="IPR013083">
    <property type="entry name" value="Znf_RING/FYVE/PHD"/>
</dbReference>
<dbReference type="InterPro" id="IPR001607">
    <property type="entry name" value="Znf_UBP"/>
</dbReference>
<dbReference type="SMART" id="SM00290">
    <property type="entry name" value="ZnF_UBP"/>
    <property type="match status" value="1"/>
</dbReference>
<name>A0A8S2WE07_9BILA</name>
<keyword evidence="1" id="KW-0863">Zinc-finger</keyword>
<dbReference type="GO" id="GO:0007265">
    <property type="term" value="P:Ras protein signal transduction"/>
    <property type="evidence" value="ECO:0007669"/>
    <property type="project" value="TreeGrafter"/>
</dbReference>
<dbReference type="GO" id="GO:0008270">
    <property type="term" value="F:zinc ion binding"/>
    <property type="evidence" value="ECO:0007669"/>
    <property type="project" value="UniProtKB-KW"/>
</dbReference>
<evidence type="ECO:0000259" key="2">
    <source>
        <dbReference type="PROSITE" id="PS50271"/>
    </source>
</evidence>
<keyword evidence="1" id="KW-0479">Metal-binding</keyword>
<dbReference type="EMBL" id="CAJNOK010027146">
    <property type="protein sequence ID" value="CAF1415069.1"/>
    <property type="molecule type" value="Genomic_DNA"/>
</dbReference>
<dbReference type="PANTHER" id="PTHR24007:SF7">
    <property type="entry name" value="BRCA1-ASSOCIATED PROTEIN"/>
    <property type="match status" value="1"/>
</dbReference>
<dbReference type="Proteomes" id="UP000677228">
    <property type="component" value="Unassembled WGS sequence"/>
</dbReference>
<evidence type="ECO:0000313" key="3">
    <source>
        <dbReference type="EMBL" id="CAF1415069.1"/>
    </source>
</evidence>
<dbReference type="Proteomes" id="UP000681722">
    <property type="component" value="Unassembled WGS sequence"/>
</dbReference>
<keyword evidence="1" id="KW-0862">Zinc</keyword>
<feature type="domain" description="UBP-type" evidence="2">
    <location>
        <begin position="2"/>
        <end position="91"/>
    </location>
</feature>
<feature type="non-terminal residue" evidence="5">
    <location>
        <position position="1"/>
    </location>
</feature>
<organism evidence="5 6">
    <name type="scientific">Didymodactylos carnosus</name>
    <dbReference type="NCBI Taxonomy" id="1234261"/>
    <lineage>
        <taxon>Eukaryota</taxon>
        <taxon>Metazoa</taxon>
        <taxon>Spiralia</taxon>
        <taxon>Gnathifera</taxon>
        <taxon>Rotifera</taxon>
        <taxon>Eurotatoria</taxon>
        <taxon>Bdelloidea</taxon>
        <taxon>Philodinida</taxon>
        <taxon>Philodinidae</taxon>
        <taxon>Didymodactylos</taxon>
    </lineage>
</organism>
<gene>
    <name evidence="3" type="ORF">OVA965_LOCUS33501</name>
    <name evidence="5" type="ORF">SRO942_LOCUS41510</name>
    <name evidence="4" type="ORF">TMI583_LOCUS34392</name>
</gene>
<dbReference type="OrthoDB" id="21192at2759"/>
<evidence type="ECO:0000256" key="1">
    <source>
        <dbReference type="PROSITE-ProRule" id="PRU00502"/>
    </source>
</evidence>
<evidence type="ECO:0000313" key="6">
    <source>
        <dbReference type="Proteomes" id="UP000681722"/>
    </source>
</evidence>
<evidence type="ECO:0000313" key="4">
    <source>
        <dbReference type="EMBL" id="CAF4217763.1"/>
    </source>
</evidence>
<dbReference type="PROSITE" id="PS50271">
    <property type="entry name" value="ZF_UBP"/>
    <property type="match status" value="1"/>
</dbReference>
<dbReference type="Proteomes" id="UP000682733">
    <property type="component" value="Unassembled WGS sequence"/>
</dbReference>
<comment type="caution">
    <text evidence="5">The sequence shown here is derived from an EMBL/GenBank/DDBJ whole genome shotgun (WGS) entry which is preliminary data.</text>
</comment>
<dbReference type="AlphaFoldDB" id="A0A8S2WE07"/>
<reference evidence="5" key="1">
    <citation type="submission" date="2021-02" db="EMBL/GenBank/DDBJ databases">
        <authorList>
            <person name="Nowell W R."/>
        </authorList>
    </citation>
    <scope>NUCLEOTIDE SEQUENCE</scope>
</reference>
<accession>A0A8S2WE07</accession>
<dbReference type="Pfam" id="PF02148">
    <property type="entry name" value="zf-UBP"/>
    <property type="match status" value="1"/>
</dbReference>
<dbReference type="PANTHER" id="PTHR24007">
    <property type="entry name" value="BRCA1-ASSOCIATED PROTEIN"/>
    <property type="match status" value="1"/>
</dbReference>
<dbReference type="EMBL" id="CAJOBC010096092">
    <property type="protein sequence ID" value="CAF4437476.1"/>
    <property type="molecule type" value="Genomic_DNA"/>
</dbReference>
<protein>
    <recommendedName>
        <fullName evidence="2">UBP-type domain-containing protein</fullName>
    </recommendedName>
</protein>